<gene>
    <name evidence="6" type="ORF">BU24DRAFT_420001</name>
</gene>
<organism evidence="6 7">
    <name type="scientific">Aaosphaeria arxii CBS 175.79</name>
    <dbReference type="NCBI Taxonomy" id="1450172"/>
    <lineage>
        <taxon>Eukaryota</taxon>
        <taxon>Fungi</taxon>
        <taxon>Dikarya</taxon>
        <taxon>Ascomycota</taxon>
        <taxon>Pezizomycotina</taxon>
        <taxon>Dothideomycetes</taxon>
        <taxon>Pleosporomycetidae</taxon>
        <taxon>Pleosporales</taxon>
        <taxon>Pleosporales incertae sedis</taxon>
        <taxon>Aaosphaeria</taxon>
    </lineage>
</organism>
<dbReference type="Pfam" id="PF00830">
    <property type="entry name" value="Ribosomal_L28"/>
    <property type="match status" value="1"/>
</dbReference>
<keyword evidence="3" id="KW-0687">Ribonucleoprotein</keyword>
<keyword evidence="7" id="KW-1185">Reference proteome</keyword>
<dbReference type="PANTHER" id="PTHR13528">
    <property type="entry name" value="39S RIBOSOMAL PROTEIN L28, MITOCHONDRIAL"/>
    <property type="match status" value="1"/>
</dbReference>
<dbReference type="InterPro" id="IPR037147">
    <property type="entry name" value="Ribosomal_bL28_sf"/>
</dbReference>
<dbReference type="GO" id="GO:0003735">
    <property type="term" value="F:structural constituent of ribosome"/>
    <property type="evidence" value="ECO:0007669"/>
    <property type="project" value="InterPro"/>
</dbReference>
<reference evidence="6" key="1">
    <citation type="journal article" date="2020" name="Stud. Mycol.">
        <title>101 Dothideomycetes genomes: a test case for predicting lifestyles and emergence of pathogens.</title>
        <authorList>
            <person name="Haridas S."/>
            <person name="Albert R."/>
            <person name="Binder M."/>
            <person name="Bloem J."/>
            <person name="Labutti K."/>
            <person name="Salamov A."/>
            <person name="Andreopoulos B."/>
            <person name="Baker S."/>
            <person name="Barry K."/>
            <person name="Bills G."/>
            <person name="Bluhm B."/>
            <person name="Cannon C."/>
            <person name="Castanera R."/>
            <person name="Culley D."/>
            <person name="Daum C."/>
            <person name="Ezra D."/>
            <person name="Gonzalez J."/>
            <person name="Henrissat B."/>
            <person name="Kuo A."/>
            <person name="Liang C."/>
            <person name="Lipzen A."/>
            <person name="Lutzoni F."/>
            <person name="Magnuson J."/>
            <person name="Mondo S."/>
            <person name="Nolan M."/>
            <person name="Ohm R."/>
            <person name="Pangilinan J."/>
            <person name="Park H.-J."/>
            <person name="Ramirez L."/>
            <person name="Alfaro M."/>
            <person name="Sun H."/>
            <person name="Tritt A."/>
            <person name="Yoshinaga Y."/>
            <person name="Zwiers L.-H."/>
            <person name="Turgeon B."/>
            <person name="Goodwin S."/>
            <person name="Spatafora J."/>
            <person name="Crous P."/>
            <person name="Grigoriev I."/>
        </authorList>
    </citation>
    <scope>NUCLEOTIDE SEQUENCE</scope>
    <source>
        <strain evidence="6">CBS 175.79</strain>
    </source>
</reference>
<dbReference type="AlphaFoldDB" id="A0A6A5XWF2"/>
<dbReference type="EMBL" id="ML978068">
    <property type="protein sequence ID" value="KAF2016960.1"/>
    <property type="molecule type" value="Genomic_DNA"/>
</dbReference>
<dbReference type="GeneID" id="54284759"/>
<dbReference type="SUPFAM" id="SSF143800">
    <property type="entry name" value="L28p-like"/>
    <property type="match status" value="1"/>
</dbReference>
<dbReference type="HAMAP" id="MF_00373">
    <property type="entry name" value="Ribosomal_bL28"/>
    <property type="match status" value="1"/>
</dbReference>
<keyword evidence="2" id="KW-0689">Ribosomal protein</keyword>
<dbReference type="FunFam" id="2.30.170.40:FF:000003">
    <property type="entry name" value="54S ribosomal protein L24"/>
    <property type="match status" value="1"/>
</dbReference>
<comment type="similarity">
    <text evidence="1">Belongs to the bacterial ribosomal protein bL28 family.</text>
</comment>
<dbReference type="OrthoDB" id="361870at2759"/>
<dbReference type="PANTHER" id="PTHR13528:SF2">
    <property type="entry name" value="LARGE RIBOSOMAL SUBUNIT PROTEIN BL28M"/>
    <property type="match status" value="1"/>
</dbReference>
<protein>
    <recommendedName>
        <fullName evidence="4">Large ribosomal subunit protein bL28m</fullName>
    </recommendedName>
</protein>
<name>A0A6A5XWF2_9PLEO</name>
<evidence type="ECO:0000256" key="3">
    <source>
        <dbReference type="ARBA" id="ARBA00023274"/>
    </source>
</evidence>
<dbReference type="Gene3D" id="2.30.170.40">
    <property type="entry name" value="Ribosomal protein L28/L24"/>
    <property type="match status" value="1"/>
</dbReference>
<accession>A0A6A5XWF2</accession>
<proteinExistence type="inferred from homology"/>
<dbReference type="InterPro" id="IPR034704">
    <property type="entry name" value="Ribosomal_bL28/bL31-like_sf"/>
</dbReference>
<dbReference type="Proteomes" id="UP000799778">
    <property type="component" value="Unassembled WGS sequence"/>
</dbReference>
<evidence type="ECO:0000313" key="6">
    <source>
        <dbReference type="EMBL" id="KAF2016960.1"/>
    </source>
</evidence>
<dbReference type="GO" id="GO:0005762">
    <property type="term" value="C:mitochondrial large ribosomal subunit"/>
    <property type="evidence" value="ECO:0007669"/>
    <property type="project" value="TreeGrafter"/>
</dbReference>
<evidence type="ECO:0000256" key="5">
    <source>
        <dbReference type="ARBA" id="ARBA00037226"/>
    </source>
</evidence>
<dbReference type="RefSeq" id="XP_033385299.1">
    <property type="nucleotide sequence ID" value="XM_033527362.1"/>
</dbReference>
<evidence type="ECO:0000256" key="1">
    <source>
        <dbReference type="ARBA" id="ARBA00008760"/>
    </source>
</evidence>
<sequence>MPPRCQLLSGSLPRPAKYIRSAALLPRTFATTAPRHGPKGGDLGSHLPVNVIPRDANIPPYPYGPSLLYRQSNKGLYGGQRIQFGNNVSPDTKTKTRRHWKPNVLSKALYSAALNRKIKLRITSKVLKTMDREGGLDEYLLKESEVRIKELGPLGWALRWTLMQQPEIIARFRAQAAALGLAQDVIDKQWPKVSPAREETKERAQARVESEVVAAKEQYDRRTMIAEKRLDNWNKETALQRWADKCKRMRVAPDTNFARAMAVDERAKITREIKWAGGESSWKAWRKAKRNGRVEAAGGDEAWFAHRRADELMKKQQRQVEAEKKWALLQEQGRRDAERKDEWGAVINAKKGAARLTV</sequence>
<dbReference type="InterPro" id="IPR026569">
    <property type="entry name" value="Ribosomal_bL28"/>
</dbReference>
<evidence type="ECO:0000313" key="7">
    <source>
        <dbReference type="Proteomes" id="UP000799778"/>
    </source>
</evidence>
<comment type="function">
    <text evidence="5">Component of the mitochondrial ribosome (mitoribosome), a dedicated translation machinery responsible for the synthesis of mitochondrial genome-encoded proteins, including at least some of the essential transmembrane subunits of the mitochondrial respiratory chain. The mitoribosomes are attached to the mitochondrial inner membrane and translation products are cotranslationally integrated into the membrane.</text>
</comment>
<evidence type="ECO:0000256" key="2">
    <source>
        <dbReference type="ARBA" id="ARBA00022980"/>
    </source>
</evidence>
<evidence type="ECO:0000256" key="4">
    <source>
        <dbReference type="ARBA" id="ARBA00035269"/>
    </source>
</evidence>